<dbReference type="EMBL" id="JAQQBS010001423">
    <property type="protein sequence ID" value="KAK0160485.1"/>
    <property type="molecule type" value="Genomic_DNA"/>
</dbReference>
<feature type="region of interest" description="Disordered" evidence="1">
    <location>
        <begin position="165"/>
        <end position="186"/>
    </location>
</feature>
<organism evidence="2 3">
    <name type="scientific">Microctonus aethiopoides</name>
    <dbReference type="NCBI Taxonomy" id="144406"/>
    <lineage>
        <taxon>Eukaryota</taxon>
        <taxon>Metazoa</taxon>
        <taxon>Ecdysozoa</taxon>
        <taxon>Arthropoda</taxon>
        <taxon>Hexapoda</taxon>
        <taxon>Insecta</taxon>
        <taxon>Pterygota</taxon>
        <taxon>Neoptera</taxon>
        <taxon>Endopterygota</taxon>
        <taxon>Hymenoptera</taxon>
        <taxon>Apocrita</taxon>
        <taxon>Ichneumonoidea</taxon>
        <taxon>Braconidae</taxon>
        <taxon>Euphorinae</taxon>
        <taxon>Microctonus</taxon>
    </lineage>
</organism>
<dbReference type="AlphaFoldDB" id="A0AA39F0V4"/>
<dbReference type="Proteomes" id="UP001168990">
    <property type="component" value="Unassembled WGS sequence"/>
</dbReference>
<sequence>MMNTNLKKKYTIAQFEDGLQIIPTCWLNEMKDESWWPSHIKSLNTLEKLIKAANLPEDVENWNLCIVERCFGSTGMYDWFRAKEKLVEAEETSCLIESDELSDNELAMKLKKQRRKRAKKTISSDENSSEPTNDRNIPRKHKITITKNKSADNLMLTTPPLFYSSTPARTSIQDEKNTHPSTSKRTQFHEKTITHGSTGGNVGTIQVLEVTARLIMIFLNQAPKRPIKIKGYICIEEMEKIRKERKAKRDIGEKLVKELGLVSWSGDFYFDYCGIRWMIEGRWGLDHPSDDPTGLIWSRIFFNNIQNNIECLPNPNGKLY</sequence>
<protein>
    <submittedName>
        <fullName evidence="2">Uncharacterized protein</fullName>
    </submittedName>
</protein>
<gene>
    <name evidence="2" type="ORF">PV328_007892</name>
</gene>
<evidence type="ECO:0000256" key="1">
    <source>
        <dbReference type="SAM" id="MobiDB-lite"/>
    </source>
</evidence>
<name>A0AA39F0V4_9HYME</name>
<reference evidence="2" key="1">
    <citation type="journal article" date="2023" name="bioRxiv">
        <title>Scaffold-level genome assemblies of two parasitoid biocontrol wasps reveal the parthenogenesis mechanism and an associated novel virus.</title>
        <authorList>
            <person name="Inwood S."/>
            <person name="Skelly J."/>
            <person name="Guhlin J."/>
            <person name="Harrop T."/>
            <person name="Goldson S."/>
            <person name="Dearden P."/>
        </authorList>
    </citation>
    <scope>NUCLEOTIDE SEQUENCE</scope>
    <source>
        <strain evidence="2">Irish</strain>
        <tissue evidence="2">Whole body</tissue>
    </source>
</reference>
<keyword evidence="3" id="KW-1185">Reference proteome</keyword>
<evidence type="ECO:0000313" key="2">
    <source>
        <dbReference type="EMBL" id="KAK0160485.1"/>
    </source>
</evidence>
<evidence type="ECO:0000313" key="3">
    <source>
        <dbReference type="Proteomes" id="UP001168990"/>
    </source>
</evidence>
<feature type="region of interest" description="Disordered" evidence="1">
    <location>
        <begin position="112"/>
        <end position="143"/>
    </location>
</feature>
<proteinExistence type="predicted"/>
<accession>A0AA39F0V4</accession>
<comment type="caution">
    <text evidence="2">The sequence shown here is derived from an EMBL/GenBank/DDBJ whole genome shotgun (WGS) entry which is preliminary data.</text>
</comment>
<reference evidence="2" key="2">
    <citation type="submission" date="2023-03" db="EMBL/GenBank/DDBJ databases">
        <authorList>
            <person name="Inwood S.N."/>
            <person name="Skelly J.G."/>
            <person name="Guhlin J."/>
            <person name="Harrop T.W.R."/>
            <person name="Goldson S.G."/>
            <person name="Dearden P.K."/>
        </authorList>
    </citation>
    <scope>NUCLEOTIDE SEQUENCE</scope>
    <source>
        <strain evidence="2">Irish</strain>
        <tissue evidence="2">Whole body</tissue>
    </source>
</reference>